<dbReference type="AlphaFoldDB" id="A0A195BWQ4"/>
<protein>
    <submittedName>
        <fullName evidence="1">Uncharacterized protein</fullName>
    </submittedName>
</protein>
<gene>
    <name evidence="1" type="ORF">ALC53_00603</name>
</gene>
<dbReference type="InterPro" id="IPR009072">
    <property type="entry name" value="Histone-fold"/>
</dbReference>
<accession>A0A195BWQ4</accession>
<evidence type="ECO:0000313" key="2">
    <source>
        <dbReference type="Proteomes" id="UP000078540"/>
    </source>
</evidence>
<reference evidence="1 2" key="1">
    <citation type="submission" date="2015-09" db="EMBL/GenBank/DDBJ databases">
        <title>Atta colombica WGS genome.</title>
        <authorList>
            <person name="Nygaard S."/>
            <person name="Hu H."/>
            <person name="Boomsma J."/>
            <person name="Zhang G."/>
        </authorList>
    </citation>
    <scope>NUCLEOTIDE SEQUENCE [LARGE SCALE GENOMIC DNA]</scope>
    <source>
        <strain evidence="1">Treedump-2</strain>
        <tissue evidence="1">Whole body</tissue>
    </source>
</reference>
<dbReference type="Proteomes" id="UP000078540">
    <property type="component" value="Unassembled WGS sequence"/>
</dbReference>
<name>A0A195BWQ4_9HYME</name>
<proteinExistence type="predicted"/>
<keyword evidence="2" id="KW-1185">Reference proteome</keyword>
<evidence type="ECO:0000313" key="1">
    <source>
        <dbReference type="EMBL" id="KYM93064.1"/>
    </source>
</evidence>
<organism evidence="1 2">
    <name type="scientific">Atta colombica</name>
    <dbReference type="NCBI Taxonomy" id="520822"/>
    <lineage>
        <taxon>Eukaryota</taxon>
        <taxon>Metazoa</taxon>
        <taxon>Ecdysozoa</taxon>
        <taxon>Arthropoda</taxon>
        <taxon>Hexapoda</taxon>
        <taxon>Insecta</taxon>
        <taxon>Pterygota</taxon>
        <taxon>Neoptera</taxon>
        <taxon>Endopterygota</taxon>
        <taxon>Hymenoptera</taxon>
        <taxon>Apocrita</taxon>
        <taxon>Aculeata</taxon>
        <taxon>Formicoidea</taxon>
        <taxon>Formicidae</taxon>
        <taxon>Myrmicinae</taxon>
        <taxon>Atta</taxon>
    </lineage>
</organism>
<dbReference type="GO" id="GO:0046982">
    <property type="term" value="F:protein heterodimerization activity"/>
    <property type="evidence" value="ECO:0007669"/>
    <property type="project" value="InterPro"/>
</dbReference>
<sequence>MLCEVNAQYNLGTYKNGISKRAFRSCESLAREYLVVPKIADDEFAHLHTPLSPHRFRYVVPSSSRRTRCQTYAISGGAQTALLTVIESMLEECLIDAKNLAMVAGKSYVTPEEIEKALRKLCLRLNAQPSTPSK</sequence>
<dbReference type="SUPFAM" id="SSF47113">
    <property type="entry name" value="Histone-fold"/>
    <property type="match status" value="1"/>
</dbReference>
<dbReference type="EMBL" id="KQ976396">
    <property type="protein sequence ID" value="KYM93064.1"/>
    <property type="molecule type" value="Genomic_DNA"/>
</dbReference>